<gene>
    <name evidence="4" type="primary">xylR</name>
    <name evidence="4" type="ORF">DNHGIG_34890</name>
</gene>
<dbReference type="SUPFAM" id="SSF53067">
    <property type="entry name" value="Actin-like ATPase domain"/>
    <property type="match status" value="1"/>
</dbReference>
<dbReference type="InterPro" id="IPR000600">
    <property type="entry name" value="ROK"/>
</dbReference>
<dbReference type="AlphaFoldDB" id="A0AAV4LJL7"/>
<dbReference type="InterPro" id="IPR036390">
    <property type="entry name" value="WH_DNA-bd_sf"/>
</dbReference>
<dbReference type="Pfam" id="PF00480">
    <property type="entry name" value="ROK"/>
    <property type="match status" value="1"/>
</dbReference>
<evidence type="ECO:0000256" key="2">
    <source>
        <dbReference type="ARBA" id="ARBA00006479"/>
    </source>
</evidence>
<dbReference type="Gene3D" id="3.30.420.40">
    <property type="match status" value="2"/>
</dbReference>
<accession>A0AAV4LJL7</accession>
<proteinExistence type="inferred from homology"/>
<sequence>MKAFDVVKELNMKRVVEFVRKNDSVSRVEISEGLNIPQPTVTRIVEELLKGNILKEVGLGQSTGGRRRVLLTFNEKCYYAVGVELGRSSVKMALTDLNGKFLSFRMKGTSGRETIFQIVRYVKNSLEEMLKETGIDRSLVLGIGVGLPGPLNEIEGGYFISPPNFYSEKMITLRSILDETLDFPVMIDNDANVAALTEKWFGKGKHLKNFIYVLADVGIGSGIIVNGNLYRGLNGEAGEIGHSTVDLFGEKCSCGNYGCLETLVSIPKIEEAVQKKLKIAPEKERNIYGESIDSITFHEIVSALKNHSAIAQQTFEEAAQYLGVAISNLINFFAPEMVILGGGIGFVPYVLEVVKSTVATRVLSIGGKRIPIVSSEFRDGVVLGAAALVINDTFALSSLS</sequence>
<dbReference type="InterPro" id="IPR036388">
    <property type="entry name" value="WH-like_DNA-bd_sf"/>
</dbReference>
<dbReference type="Proteomes" id="UP001057291">
    <property type="component" value="Unassembled WGS sequence"/>
</dbReference>
<reference evidence="4" key="1">
    <citation type="journal article" date="2023" name="Int. J. Syst. Evol. Microbiol.">
        <title>Collibacillus ludicampi gen. nov., sp. nov., a new soil bacterium of the family Alicyclobacillaceae.</title>
        <authorList>
            <person name="Jojima T."/>
            <person name="Ioku Y."/>
            <person name="Fukuta Y."/>
            <person name="Shirasaka N."/>
            <person name="Matsumura Y."/>
            <person name="Mori M."/>
        </authorList>
    </citation>
    <scope>NUCLEOTIDE SEQUENCE</scope>
    <source>
        <strain evidence="4">TP075</strain>
    </source>
</reference>
<evidence type="ECO:0000256" key="3">
    <source>
        <dbReference type="ARBA" id="ARBA00022629"/>
    </source>
</evidence>
<dbReference type="CDD" id="cd24059">
    <property type="entry name" value="ASKHA_NBD_ROK_TM1224-like"/>
    <property type="match status" value="1"/>
</dbReference>
<dbReference type="PANTHER" id="PTHR18964:SF149">
    <property type="entry name" value="BIFUNCTIONAL UDP-N-ACETYLGLUCOSAMINE 2-EPIMERASE_N-ACETYLMANNOSAMINE KINASE"/>
    <property type="match status" value="1"/>
</dbReference>
<dbReference type="SUPFAM" id="SSF46785">
    <property type="entry name" value="Winged helix' DNA-binding domain"/>
    <property type="match status" value="1"/>
</dbReference>
<comment type="function">
    <text evidence="1">Transcriptional repressor of xylose-utilizing enzymes.</text>
</comment>
<dbReference type="Gene3D" id="1.10.10.10">
    <property type="entry name" value="Winged helix-like DNA-binding domain superfamily/Winged helix DNA-binding domain"/>
    <property type="match status" value="1"/>
</dbReference>
<evidence type="ECO:0000313" key="5">
    <source>
        <dbReference type="Proteomes" id="UP001057291"/>
    </source>
</evidence>
<evidence type="ECO:0000256" key="1">
    <source>
        <dbReference type="ARBA" id="ARBA00002486"/>
    </source>
</evidence>
<keyword evidence="3" id="KW-0119">Carbohydrate metabolism</keyword>
<keyword evidence="5" id="KW-1185">Reference proteome</keyword>
<dbReference type="GO" id="GO:0042732">
    <property type="term" value="P:D-xylose metabolic process"/>
    <property type="evidence" value="ECO:0007669"/>
    <property type="project" value="UniProtKB-KW"/>
</dbReference>
<comment type="similarity">
    <text evidence="2">Belongs to the ROK (NagC/XylR) family.</text>
</comment>
<evidence type="ECO:0000313" key="4">
    <source>
        <dbReference type="EMBL" id="GIM47940.1"/>
    </source>
</evidence>
<dbReference type="RefSeq" id="WP_282200871.1">
    <property type="nucleotide sequence ID" value="NZ_BOQE01000001.1"/>
</dbReference>
<organism evidence="4 5">
    <name type="scientific">Collibacillus ludicampi</name>
    <dbReference type="NCBI Taxonomy" id="2771369"/>
    <lineage>
        <taxon>Bacteria</taxon>
        <taxon>Bacillati</taxon>
        <taxon>Bacillota</taxon>
        <taxon>Bacilli</taxon>
        <taxon>Bacillales</taxon>
        <taxon>Alicyclobacillaceae</taxon>
        <taxon>Collibacillus</taxon>
    </lineage>
</organism>
<protein>
    <submittedName>
        <fullName evidence="4">Xylose repressor</fullName>
    </submittedName>
</protein>
<name>A0AAV4LJL7_9BACL</name>
<dbReference type="EMBL" id="BOQE01000001">
    <property type="protein sequence ID" value="GIM47940.1"/>
    <property type="molecule type" value="Genomic_DNA"/>
</dbReference>
<keyword evidence="3" id="KW-0859">Xylose metabolism</keyword>
<comment type="caution">
    <text evidence="4">The sequence shown here is derived from an EMBL/GenBank/DDBJ whole genome shotgun (WGS) entry which is preliminary data.</text>
</comment>
<dbReference type="PANTHER" id="PTHR18964">
    <property type="entry name" value="ROK (REPRESSOR, ORF, KINASE) FAMILY"/>
    <property type="match status" value="1"/>
</dbReference>
<dbReference type="InterPro" id="IPR043129">
    <property type="entry name" value="ATPase_NBD"/>
</dbReference>